<evidence type="ECO:0000256" key="1">
    <source>
        <dbReference type="ARBA" id="ARBA00009500"/>
    </source>
</evidence>
<comment type="caution">
    <text evidence="5">The sequence shown here is derived from an EMBL/GenBank/DDBJ whole genome shotgun (WGS) entry which is preliminary data.</text>
</comment>
<evidence type="ECO:0000259" key="3">
    <source>
        <dbReference type="SMART" id="SM00093"/>
    </source>
</evidence>
<dbReference type="InterPro" id="IPR000215">
    <property type="entry name" value="Serpin_fam"/>
</dbReference>
<dbReference type="SMART" id="SM00093">
    <property type="entry name" value="SERPIN"/>
    <property type="match status" value="1"/>
</dbReference>
<dbReference type="Gene3D" id="2.30.39.10">
    <property type="entry name" value="Alpha-1-antitrypsin, domain 1"/>
    <property type="match status" value="1"/>
</dbReference>
<dbReference type="EMBL" id="BQKI01000080">
    <property type="protein sequence ID" value="GJN28052.1"/>
    <property type="molecule type" value="Genomic_DNA"/>
</dbReference>
<dbReference type="InterPro" id="IPR042185">
    <property type="entry name" value="Serpin_sf_2"/>
</dbReference>
<reference evidence="5" key="1">
    <citation type="journal article" date="2018" name="DNA Res.">
        <title>Multiple hybrid de novo genome assembly of finger millet, an orphan allotetraploid crop.</title>
        <authorList>
            <person name="Hatakeyama M."/>
            <person name="Aluri S."/>
            <person name="Balachadran M.T."/>
            <person name="Sivarajan S.R."/>
            <person name="Patrignani A."/>
            <person name="Gruter S."/>
            <person name="Poveda L."/>
            <person name="Shimizu-Inatsugi R."/>
            <person name="Baeten J."/>
            <person name="Francoijs K.J."/>
            <person name="Nataraja K.N."/>
            <person name="Reddy Y.A.N."/>
            <person name="Phadnis S."/>
            <person name="Ravikumar R.L."/>
            <person name="Schlapbach R."/>
            <person name="Sreeman S.M."/>
            <person name="Shimizu K.K."/>
        </authorList>
    </citation>
    <scope>NUCLEOTIDE SEQUENCE</scope>
</reference>
<dbReference type="Gene3D" id="3.30.497.10">
    <property type="entry name" value="Antithrombin, subunit I, domain 2"/>
    <property type="match status" value="1"/>
</dbReference>
<dbReference type="InterPro" id="IPR023796">
    <property type="entry name" value="Serpin_dom"/>
</dbReference>
<gene>
    <name evidence="5" type="primary">gb16133</name>
    <name evidence="4" type="synonym">gb16119</name>
    <name evidence="4" type="ORF">PR202_gb16119</name>
    <name evidence="5" type="ORF">PR202_gb16133</name>
</gene>
<proteinExistence type="inferred from homology"/>
<keyword evidence="6" id="KW-1185">Reference proteome</keyword>
<evidence type="ECO:0000313" key="4">
    <source>
        <dbReference type="EMBL" id="GJN28038.1"/>
    </source>
</evidence>
<dbReference type="GO" id="GO:0005615">
    <property type="term" value="C:extracellular space"/>
    <property type="evidence" value="ECO:0007669"/>
    <property type="project" value="InterPro"/>
</dbReference>
<dbReference type="SUPFAM" id="SSF56574">
    <property type="entry name" value="Serpins"/>
    <property type="match status" value="1"/>
</dbReference>
<reference evidence="5" key="2">
    <citation type="submission" date="2021-12" db="EMBL/GenBank/DDBJ databases">
        <title>Resequencing data analysis of finger millet.</title>
        <authorList>
            <person name="Hatakeyama M."/>
            <person name="Aluri S."/>
            <person name="Balachadran M.T."/>
            <person name="Sivarajan S.R."/>
            <person name="Poveda L."/>
            <person name="Shimizu-Inatsugi R."/>
            <person name="Schlapbach R."/>
            <person name="Sreeman S.M."/>
            <person name="Shimizu K.K."/>
        </authorList>
    </citation>
    <scope>NUCLEOTIDE SEQUENCE</scope>
</reference>
<evidence type="ECO:0000256" key="2">
    <source>
        <dbReference type="RuleBase" id="RU000411"/>
    </source>
</evidence>
<dbReference type="PANTHER" id="PTHR11461:SF385">
    <property type="entry name" value="SERPIN DOMAIN-CONTAINING PROTEIN"/>
    <property type="match status" value="1"/>
</dbReference>
<evidence type="ECO:0000313" key="6">
    <source>
        <dbReference type="Proteomes" id="UP001054889"/>
    </source>
</evidence>
<dbReference type="GO" id="GO:0004867">
    <property type="term" value="F:serine-type endopeptidase inhibitor activity"/>
    <property type="evidence" value="ECO:0007669"/>
    <property type="project" value="InterPro"/>
</dbReference>
<dbReference type="EMBL" id="BQKI01000080">
    <property type="protein sequence ID" value="GJN28038.1"/>
    <property type="molecule type" value="Genomic_DNA"/>
</dbReference>
<dbReference type="InterPro" id="IPR042178">
    <property type="entry name" value="Serpin_sf_1"/>
</dbReference>
<sequence>MAAGKKGTSSCQSGQTALAARLLERFASEASAEGSNLIFSPLSIHVALALMSAGAAGETLNEILAVAGAPSRDELTEFVAKSVVERVLADRSGVGGLTVAFACGAWTDKRYPLKPAYRDTIVGKFKGTASIVDFRDNPVESRKQINAWVAEATRGLITELLDPNKQSRDTVNVVVNAIYFKGEWRDPFQRENTVDHEFHRLDGSSIDVTFMQSWNYQQIACHDGFKVLKLPYKVMDVDWSSPTFNWKVLQSTPKFAMCVFLPDARDGLHGLIRKMASSPGFLHDHLPVKSVPVGEFRLPRFKLAFGGSIVDDLKSLGLVLPFKPTFEANMTGIIKDDAEGPIYVGDVIHKAVIEVNEEGSVAAAATESDDDMGCSMYDEYVPPTPVDFIAEHPFVFIIIEETSGAIVFAGHVLDPAKEE</sequence>
<name>A0AAV5EZ09_ELECO</name>
<dbReference type="Proteomes" id="UP001054889">
    <property type="component" value="Unassembled WGS sequence"/>
</dbReference>
<dbReference type="CDD" id="cd02043">
    <property type="entry name" value="serpinP_plants"/>
    <property type="match status" value="1"/>
</dbReference>
<accession>A0AAV5EZ09</accession>
<dbReference type="Pfam" id="PF00079">
    <property type="entry name" value="Serpin"/>
    <property type="match status" value="1"/>
</dbReference>
<protein>
    <recommendedName>
        <fullName evidence="3">Serpin domain-containing protein</fullName>
    </recommendedName>
</protein>
<dbReference type="PANTHER" id="PTHR11461">
    <property type="entry name" value="SERINE PROTEASE INHIBITOR, SERPIN"/>
    <property type="match status" value="1"/>
</dbReference>
<dbReference type="InterPro" id="IPR036186">
    <property type="entry name" value="Serpin_sf"/>
</dbReference>
<dbReference type="AlphaFoldDB" id="A0AAV5EZ09"/>
<evidence type="ECO:0000313" key="5">
    <source>
        <dbReference type="EMBL" id="GJN28052.1"/>
    </source>
</evidence>
<comment type="similarity">
    <text evidence="1 2">Belongs to the serpin family.</text>
</comment>
<organism evidence="5 6">
    <name type="scientific">Eleusine coracana subsp. coracana</name>
    <dbReference type="NCBI Taxonomy" id="191504"/>
    <lineage>
        <taxon>Eukaryota</taxon>
        <taxon>Viridiplantae</taxon>
        <taxon>Streptophyta</taxon>
        <taxon>Embryophyta</taxon>
        <taxon>Tracheophyta</taxon>
        <taxon>Spermatophyta</taxon>
        <taxon>Magnoliopsida</taxon>
        <taxon>Liliopsida</taxon>
        <taxon>Poales</taxon>
        <taxon>Poaceae</taxon>
        <taxon>PACMAD clade</taxon>
        <taxon>Chloridoideae</taxon>
        <taxon>Cynodonteae</taxon>
        <taxon>Eleusininae</taxon>
        <taxon>Eleusine</taxon>
    </lineage>
</organism>
<feature type="domain" description="Serpin" evidence="3">
    <location>
        <begin position="20"/>
        <end position="415"/>
    </location>
</feature>